<sequence>MAINTSSAFCLRSVLEKDKLSGNNFLGWYQNLKIILTQEKKLYVLEQPLPEPSPDNAIRVERDAYSKHQDDAVNVGCLMLVTMDLELQKQHEKGVQYDRASQAVLSRAGPT</sequence>
<dbReference type="AlphaFoldDB" id="A0A2I0L236"/>
<evidence type="ECO:0000313" key="1">
    <source>
        <dbReference type="EMBL" id="PKI74772.1"/>
    </source>
</evidence>
<protein>
    <recommendedName>
        <fullName evidence="3">Retrotransposon Copia-like N-terminal domain-containing protein</fullName>
    </recommendedName>
</protein>
<evidence type="ECO:0000313" key="2">
    <source>
        <dbReference type="Proteomes" id="UP000233551"/>
    </source>
</evidence>
<keyword evidence="2" id="KW-1185">Reference proteome</keyword>
<organism evidence="1 2">
    <name type="scientific">Punica granatum</name>
    <name type="common">Pomegranate</name>
    <dbReference type="NCBI Taxonomy" id="22663"/>
    <lineage>
        <taxon>Eukaryota</taxon>
        <taxon>Viridiplantae</taxon>
        <taxon>Streptophyta</taxon>
        <taxon>Embryophyta</taxon>
        <taxon>Tracheophyta</taxon>
        <taxon>Spermatophyta</taxon>
        <taxon>Magnoliopsida</taxon>
        <taxon>eudicotyledons</taxon>
        <taxon>Gunneridae</taxon>
        <taxon>Pentapetalae</taxon>
        <taxon>rosids</taxon>
        <taxon>malvids</taxon>
        <taxon>Myrtales</taxon>
        <taxon>Lythraceae</taxon>
        <taxon>Punica</taxon>
    </lineage>
</organism>
<evidence type="ECO:0008006" key="3">
    <source>
        <dbReference type="Google" id="ProtNLM"/>
    </source>
</evidence>
<accession>A0A2I0L236</accession>
<dbReference type="Proteomes" id="UP000233551">
    <property type="component" value="Unassembled WGS sequence"/>
</dbReference>
<reference evidence="1 2" key="1">
    <citation type="submission" date="2017-11" db="EMBL/GenBank/DDBJ databases">
        <title>De-novo sequencing of pomegranate (Punica granatum L.) genome.</title>
        <authorList>
            <person name="Akparov Z."/>
            <person name="Amiraslanov A."/>
            <person name="Hajiyeva S."/>
            <person name="Abbasov M."/>
            <person name="Kaur K."/>
            <person name="Hamwieh A."/>
            <person name="Solovyev V."/>
            <person name="Salamov A."/>
            <person name="Braich B."/>
            <person name="Kosarev P."/>
            <person name="Mahmoud A."/>
            <person name="Hajiyev E."/>
            <person name="Babayeva S."/>
            <person name="Izzatullayeva V."/>
            <person name="Mammadov A."/>
            <person name="Mammadov A."/>
            <person name="Sharifova S."/>
            <person name="Ojaghi J."/>
            <person name="Eynullazada K."/>
            <person name="Bayramov B."/>
            <person name="Abdulazimova A."/>
            <person name="Shahmuradov I."/>
        </authorList>
    </citation>
    <scope>NUCLEOTIDE SEQUENCE [LARGE SCALE GENOMIC DNA]</scope>
    <source>
        <strain evidence="2">cv. AG2017</strain>
        <tissue evidence="1">Leaf</tissue>
    </source>
</reference>
<name>A0A2I0L236_PUNGR</name>
<dbReference type="EMBL" id="PGOL01000193">
    <property type="protein sequence ID" value="PKI74772.1"/>
    <property type="molecule type" value="Genomic_DNA"/>
</dbReference>
<gene>
    <name evidence="1" type="ORF">CRG98_004790</name>
</gene>
<proteinExistence type="predicted"/>
<comment type="caution">
    <text evidence="1">The sequence shown here is derived from an EMBL/GenBank/DDBJ whole genome shotgun (WGS) entry which is preliminary data.</text>
</comment>